<comment type="caution">
    <text evidence="1">The sequence shown here is derived from an EMBL/GenBank/DDBJ whole genome shotgun (WGS) entry which is preliminary data.</text>
</comment>
<gene>
    <name evidence="1" type="ORF">ACFP90_21065</name>
</gene>
<dbReference type="Proteomes" id="UP001596317">
    <property type="component" value="Unassembled WGS sequence"/>
</dbReference>
<reference evidence="2" key="1">
    <citation type="journal article" date="2019" name="Int. J. Syst. Evol. Microbiol.">
        <title>The Global Catalogue of Microorganisms (GCM) 10K type strain sequencing project: providing services to taxonomists for standard genome sequencing and annotation.</title>
        <authorList>
            <consortium name="The Broad Institute Genomics Platform"/>
            <consortium name="The Broad Institute Genome Sequencing Center for Infectious Disease"/>
            <person name="Wu L."/>
            <person name="Ma J."/>
        </authorList>
    </citation>
    <scope>NUCLEOTIDE SEQUENCE [LARGE SCALE GENOMIC DNA]</scope>
    <source>
        <strain evidence="2">CCUG 63830</strain>
    </source>
</reference>
<name>A0ABW1ZQ17_9DEIO</name>
<dbReference type="RefSeq" id="WP_224610854.1">
    <property type="nucleotide sequence ID" value="NZ_JAIQXV010000016.1"/>
</dbReference>
<keyword evidence="2" id="KW-1185">Reference proteome</keyword>
<evidence type="ECO:0000313" key="1">
    <source>
        <dbReference type="EMBL" id="MFC6662549.1"/>
    </source>
</evidence>
<evidence type="ECO:0000313" key="2">
    <source>
        <dbReference type="Proteomes" id="UP001596317"/>
    </source>
</evidence>
<sequence>MHEQAEQGQVNEQARVSQKAFLATRYAFGAVYQAGMAEQLQLAGAAPNKPGWSALCSTVVAALDQSVSFLDANLMELAVDVLPEGRHSGLPEGLLTPLRQALNGRMKDRDQLLRASNVVRAAMGLEPFSETAWAALPRHARETLEKTLWKNSDAVPGQLSPLLTKHNAVLTAAGQTPFQETDPEFEAVRVLLKLRNVFTHPDVVSVEVLDGQLLKQAKLEPSLQGRFPRHPEFPTYLPHGVMTPACARWAINTALTFADAFHARLGIEGRYERKREDLRRQLAV</sequence>
<accession>A0ABW1ZQ17</accession>
<organism evidence="1 2">
    <name type="scientific">Deinococcus multiflagellatus</name>
    <dbReference type="NCBI Taxonomy" id="1656887"/>
    <lineage>
        <taxon>Bacteria</taxon>
        <taxon>Thermotogati</taxon>
        <taxon>Deinococcota</taxon>
        <taxon>Deinococci</taxon>
        <taxon>Deinococcales</taxon>
        <taxon>Deinococcaceae</taxon>
        <taxon>Deinococcus</taxon>
    </lineage>
</organism>
<proteinExistence type="predicted"/>
<protein>
    <submittedName>
        <fullName evidence="1">Uncharacterized protein</fullName>
    </submittedName>
</protein>
<dbReference type="EMBL" id="JBHSWB010000002">
    <property type="protein sequence ID" value="MFC6662549.1"/>
    <property type="molecule type" value="Genomic_DNA"/>
</dbReference>